<sequence>MSIQRVGDPKRDFIIPGEMDEHTVLTKGVWYNKNSQKSEPAQTIPNGAIAQLFDNQFMIVVDGGRIVDWTDEPGYYEIVKSSAHKGLFARLKNARSRQQVYYLNTKEITGIRFGTQTPISYYDKYYDAEMFIRAHGTYSIRITDPVRFYEEVVAKDKDRVNIEEVNAQYLMEFVTALQVAINQMAQQGERISYLPGKANELGQILAGTLDHDWRILRGFEIESVAIASISYDEMSKRLIEKMNMEK</sequence>
<evidence type="ECO:0000313" key="3">
    <source>
        <dbReference type="Proteomes" id="UP000224563"/>
    </source>
</evidence>
<dbReference type="InterPro" id="IPR033880">
    <property type="entry name" value="SPFH_YdjI"/>
</dbReference>
<protein>
    <recommendedName>
        <fullName evidence="1">SPFH domain-containing protein</fullName>
    </recommendedName>
</protein>
<name>A0A2G3DZM1_9FIRM</name>
<proteinExistence type="predicted"/>
<feature type="domain" description="SPFH" evidence="1">
    <location>
        <begin position="43"/>
        <end position="243"/>
    </location>
</feature>
<dbReference type="Pfam" id="PF13421">
    <property type="entry name" value="Band_7_1"/>
    <property type="match status" value="1"/>
</dbReference>
<dbReference type="EMBL" id="PDYG01000134">
    <property type="protein sequence ID" value="PHU36330.1"/>
    <property type="molecule type" value="Genomic_DNA"/>
</dbReference>
<dbReference type="Proteomes" id="UP000224563">
    <property type="component" value="Unassembled WGS sequence"/>
</dbReference>
<accession>A0A2G3DZM1</accession>
<evidence type="ECO:0000259" key="1">
    <source>
        <dbReference type="Pfam" id="PF13421"/>
    </source>
</evidence>
<evidence type="ECO:0000313" key="2">
    <source>
        <dbReference type="EMBL" id="PHU36330.1"/>
    </source>
</evidence>
<gene>
    <name evidence="2" type="ORF">CSX02_12150</name>
</gene>
<reference evidence="2 3" key="2">
    <citation type="submission" date="2017-10" db="EMBL/GenBank/DDBJ databases">
        <authorList>
            <person name="Banno H."/>
            <person name="Chua N.-H."/>
        </authorList>
    </citation>
    <scope>NUCLEOTIDE SEQUENCE [LARGE SCALE GENOMIC DNA]</scope>
    <source>
        <strain evidence="2 3">JK623</strain>
    </source>
</reference>
<comment type="caution">
    <text evidence="2">The sequence shown here is derived from an EMBL/GenBank/DDBJ whole genome shotgun (WGS) entry which is preliminary data.</text>
</comment>
<dbReference type="CDD" id="cd03408">
    <property type="entry name" value="SPFH_like_u1"/>
    <property type="match status" value="1"/>
</dbReference>
<reference evidence="2 3" key="1">
    <citation type="submission" date="2017-10" db="EMBL/GenBank/DDBJ databases">
        <title>Resolving the taxonomy of Roseburia spp., Eubacterium rectale and Agathobacter spp. through phylogenomic analysis.</title>
        <authorList>
            <person name="Sheridan P.O."/>
            <person name="Walker A.W."/>
            <person name="Duncan S.H."/>
            <person name="Scott K.P."/>
            <person name="Toole P.W.O."/>
            <person name="Luis P."/>
            <person name="Flint H.J."/>
        </authorList>
    </citation>
    <scope>NUCLEOTIDE SEQUENCE [LARGE SCALE GENOMIC DNA]</scope>
    <source>
        <strain evidence="2 3">JK623</strain>
    </source>
</reference>
<organism evidence="2 3">
    <name type="scientific">Agathobacter ruminis</name>
    <dbReference type="NCBI Taxonomy" id="1712665"/>
    <lineage>
        <taxon>Bacteria</taxon>
        <taxon>Bacillati</taxon>
        <taxon>Bacillota</taxon>
        <taxon>Clostridia</taxon>
        <taxon>Lachnospirales</taxon>
        <taxon>Lachnospiraceae</taxon>
        <taxon>Agathobacter</taxon>
    </lineage>
</organism>
<keyword evidence="3" id="KW-1185">Reference proteome</keyword>
<dbReference type="RefSeq" id="WP_099386873.1">
    <property type="nucleotide sequence ID" value="NZ_JANSWH010000042.1"/>
</dbReference>
<dbReference type="AlphaFoldDB" id="A0A2G3DZM1"/>